<sequence>MRALTEVELSFIYGADGNDSYNPISLIVGSLSTIAKLPTPVSLAVGIGTEIAIQASPHMPVHVPVPKIPMGPTWNGSGGGRPSPSASLSTPDSSN</sequence>
<evidence type="ECO:0000256" key="1">
    <source>
        <dbReference type="SAM" id="MobiDB-lite"/>
    </source>
</evidence>
<feature type="compositionally biased region" description="Low complexity" evidence="1">
    <location>
        <begin position="82"/>
        <end position="95"/>
    </location>
</feature>
<evidence type="ECO:0000313" key="2">
    <source>
        <dbReference type="EMBL" id="VDR24818.1"/>
    </source>
</evidence>
<dbReference type="Proteomes" id="UP000274346">
    <property type="component" value="Chromosome"/>
</dbReference>
<protein>
    <submittedName>
        <fullName evidence="2">Uncharacterized protein</fullName>
    </submittedName>
</protein>
<feature type="region of interest" description="Disordered" evidence="1">
    <location>
        <begin position="64"/>
        <end position="95"/>
    </location>
</feature>
<accession>A0A3P8JDH9</accession>
<name>A0A3P8JDH9_RAOTE</name>
<dbReference type="AlphaFoldDB" id="A0A3P8JDH9"/>
<gene>
    <name evidence="2" type="ORF">NCTC13098_01117</name>
</gene>
<reference evidence="2 3" key="1">
    <citation type="submission" date="2018-12" db="EMBL/GenBank/DDBJ databases">
        <authorList>
            <consortium name="Pathogen Informatics"/>
        </authorList>
    </citation>
    <scope>NUCLEOTIDE SEQUENCE [LARGE SCALE GENOMIC DNA]</scope>
    <source>
        <strain evidence="2 3">NCTC13098</strain>
    </source>
</reference>
<proteinExistence type="predicted"/>
<organism evidence="2 3">
    <name type="scientific">Raoultella terrigena</name>
    <name type="common">Klebsiella terrigena</name>
    <dbReference type="NCBI Taxonomy" id="577"/>
    <lineage>
        <taxon>Bacteria</taxon>
        <taxon>Pseudomonadati</taxon>
        <taxon>Pseudomonadota</taxon>
        <taxon>Gammaproteobacteria</taxon>
        <taxon>Enterobacterales</taxon>
        <taxon>Enterobacteriaceae</taxon>
        <taxon>Klebsiella/Raoultella group</taxon>
        <taxon>Raoultella</taxon>
    </lineage>
</organism>
<dbReference type="KEGG" id="rtg:NCTC13098_01117"/>
<dbReference type="EMBL" id="LR131271">
    <property type="protein sequence ID" value="VDR24818.1"/>
    <property type="molecule type" value="Genomic_DNA"/>
</dbReference>
<evidence type="ECO:0000313" key="3">
    <source>
        <dbReference type="Proteomes" id="UP000274346"/>
    </source>
</evidence>